<dbReference type="Proteomes" id="UP000198878">
    <property type="component" value="Unassembled WGS sequence"/>
</dbReference>
<feature type="compositionally biased region" description="Basic and acidic residues" evidence="1">
    <location>
        <begin position="12"/>
        <end position="36"/>
    </location>
</feature>
<dbReference type="EMBL" id="FNUJ01000005">
    <property type="protein sequence ID" value="SEF30169.1"/>
    <property type="molecule type" value="Genomic_DNA"/>
</dbReference>
<protein>
    <submittedName>
        <fullName evidence="2">Uncharacterized protein</fullName>
    </submittedName>
</protein>
<name>A0A1H5QVT3_9PSEU</name>
<evidence type="ECO:0000313" key="3">
    <source>
        <dbReference type="Proteomes" id="UP000198878"/>
    </source>
</evidence>
<keyword evidence="3" id="KW-1185">Reference proteome</keyword>
<dbReference type="AlphaFoldDB" id="A0A1H5QVT3"/>
<feature type="region of interest" description="Disordered" evidence="1">
    <location>
        <begin position="1"/>
        <end position="36"/>
    </location>
</feature>
<evidence type="ECO:0000256" key="1">
    <source>
        <dbReference type="SAM" id="MobiDB-lite"/>
    </source>
</evidence>
<evidence type="ECO:0000313" key="2">
    <source>
        <dbReference type="EMBL" id="SEF30169.1"/>
    </source>
</evidence>
<reference evidence="3" key="1">
    <citation type="submission" date="2016-10" db="EMBL/GenBank/DDBJ databases">
        <authorList>
            <person name="Varghese N."/>
            <person name="Submissions S."/>
        </authorList>
    </citation>
    <scope>NUCLEOTIDE SEQUENCE [LARGE SCALE GENOMIC DNA]</scope>
    <source>
        <strain evidence="3">DSM 44654</strain>
    </source>
</reference>
<gene>
    <name evidence="2" type="ORF">SAMN05421837_10539</name>
</gene>
<organism evidence="2 3">
    <name type="scientific">Amycolatopsis pretoriensis</name>
    <dbReference type="NCBI Taxonomy" id="218821"/>
    <lineage>
        <taxon>Bacteria</taxon>
        <taxon>Bacillati</taxon>
        <taxon>Actinomycetota</taxon>
        <taxon>Actinomycetes</taxon>
        <taxon>Pseudonocardiales</taxon>
        <taxon>Pseudonocardiaceae</taxon>
        <taxon>Amycolatopsis</taxon>
    </lineage>
</organism>
<proteinExistence type="predicted"/>
<accession>A0A1H5QVT3</accession>
<sequence length="36" mass="4176">MTTNDSGAWHCDMQRQAEEAERARREAAAQAKRENR</sequence>